<dbReference type="Proteomes" id="UP000756710">
    <property type="component" value="Unassembled WGS sequence"/>
</dbReference>
<dbReference type="Gene3D" id="3.90.820.10">
    <property type="entry name" value="Structural Genomics, Unknown Function 30-nov-00 1gh9 Mol_id"/>
    <property type="match status" value="1"/>
</dbReference>
<dbReference type="RefSeq" id="WP_044568350.1">
    <property type="nucleotide sequence ID" value="NZ_BAABDR010000054.1"/>
</dbReference>
<sequence length="68" mass="7898">MTNPFDDENGSFLVLLNDEGQYSLWPAFAEVPAGWRVVFGEDARKSCLDYIEENWRDMRPKSLIDQLT</sequence>
<dbReference type="EMBL" id="JAGGLR010000022">
    <property type="protein sequence ID" value="MBP2066066.1"/>
    <property type="molecule type" value="Genomic_DNA"/>
</dbReference>
<dbReference type="InterPro" id="IPR037407">
    <property type="entry name" value="MLP_fam"/>
</dbReference>
<dbReference type="InterPro" id="IPR038020">
    <property type="entry name" value="MbtH-like_sf"/>
</dbReference>
<protein>
    <submittedName>
        <fullName evidence="2">MbtH domain protein</fullName>
    </submittedName>
    <submittedName>
        <fullName evidence="3">MbtH protein</fullName>
    </submittedName>
</protein>
<evidence type="ECO:0000313" key="4">
    <source>
        <dbReference type="Proteomes" id="UP000756710"/>
    </source>
</evidence>
<keyword evidence="4" id="KW-1185">Reference proteome</keyword>
<name>A0A060ZPC2_9ACTN</name>
<dbReference type="GO" id="GO:0019290">
    <property type="term" value="P:siderophore biosynthetic process"/>
    <property type="evidence" value="ECO:0007669"/>
    <property type="project" value="TreeGrafter"/>
</dbReference>
<dbReference type="PANTHER" id="PTHR38444:SF1">
    <property type="entry name" value="ENTEROBACTIN BIOSYNTHESIS PROTEIN YBDZ"/>
    <property type="match status" value="1"/>
</dbReference>
<dbReference type="Pfam" id="PF03621">
    <property type="entry name" value="MbtH"/>
    <property type="match status" value="1"/>
</dbReference>
<dbReference type="InterPro" id="IPR005153">
    <property type="entry name" value="MbtH-like_dom"/>
</dbReference>
<dbReference type="AlphaFoldDB" id="A0A060ZPC2"/>
<dbReference type="SUPFAM" id="SSF160582">
    <property type="entry name" value="MbtH-like"/>
    <property type="match status" value="1"/>
</dbReference>
<gene>
    <name evidence="3" type="ORF">J2Z30_007114</name>
    <name evidence="2" type="ORF">SIRAN1881</name>
</gene>
<organism evidence="2">
    <name type="scientific">Streptomyces iranensis</name>
    <dbReference type="NCBI Taxonomy" id="576784"/>
    <lineage>
        <taxon>Bacteria</taxon>
        <taxon>Bacillati</taxon>
        <taxon>Actinomycetota</taxon>
        <taxon>Actinomycetes</taxon>
        <taxon>Kitasatosporales</taxon>
        <taxon>Streptomycetaceae</taxon>
        <taxon>Streptomyces</taxon>
        <taxon>Streptomyces violaceusniger group</taxon>
    </lineage>
</organism>
<reference evidence="3 4" key="2">
    <citation type="submission" date="2021-03" db="EMBL/GenBank/DDBJ databases">
        <title>Genomic Encyclopedia of Type Strains, Phase IV (KMG-IV): sequencing the most valuable type-strain genomes for metagenomic binning, comparative biology and taxonomic classification.</title>
        <authorList>
            <person name="Goeker M."/>
        </authorList>
    </citation>
    <scope>NUCLEOTIDE SEQUENCE [LARGE SCALE GENOMIC DNA]</scope>
    <source>
        <strain evidence="3 4">DSM 41954</strain>
    </source>
</reference>
<dbReference type="SMART" id="SM00923">
    <property type="entry name" value="MbtH"/>
    <property type="match status" value="1"/>
</dbReference>
<evidence type="ECO:0000313" key="2">
    <source>
        <dbReference type="EMBL" id="CDR04897.1"/>
    </source>
</evidence>
<evidence type="ECO:0000313" key="3">
    <source>
        <dbReference type="EMBL" id="MBP2066066.1"/>
    </source>
</evidence>
<dbReference type="EMBL" id="LK022848">
    <property type="protein sequence ID" value="CDR04897.1"/>
    <property type="molecule type" value="Genomic_DNA"/>
</dbReference>
<dbReference type="HOGENOM" id="CLU_181321_1_0_11"/>
<reference evidence="2" key="1">
    <citation type="submission" date="2014-05" db="EMBL/GenBank/DDBJ databases">
        <authorList>
            <person name="Horn Fabian"/>
        </authorList>
    </citation>
    <scope>NUCLEOTIDE SEQUENCE</scope>
</reference>
<dbReference type="GO" id="GO:0005829">
    <property type="term" value="C:cytosol"/>
    <property type="evidence" value="ECO:0007669"/>
    <property type="project" value="TreeGrafter"/>
</dbReference>
<proteinExistence type="predicted"/>
<feature type="domain" description="MbtH-like" evidence="1">
    <location>
        <begin position="3"/>
        <end position="53"/>
    </location>
</feature>
<evidence type="ECO:0000259" key="1">
    <source>
        <dbReference type="SMART" id="SM00923"/>
    </source>
</evidence>
<accession>A0A060ZPC2</accession>
<dbReference type="PANTHER" id="PTHR38444">
    <property type="entry name" value="ENTEROBACTIN BIOSYNTHESIS PROTEIN YBDZ"/>
    <property type="match status" value="1"/>
</dbReference>